<dbReference type="Pfam" id="PF00156">
    <property type="entry name" value="Pribosyltran"/>
    <property type="match status" value="1"/>
</dbReference>
<comment type="caution">
    <text evidence="4">The sequence shown here is derived from an EMBL/GenBank/DDBJ whole genome shotgun (WGS) entry which is preliminary data.</text>
</comment>
<dbReference type="RefSeq" id="WP_349056918.1">
    <property type="nucleotide sequence ID" value="NZ_JBBMEJ010000011.1"/>
</dbReference>
<organism evidence="4 5">
    <name type="scientific">Blautia aquisgranensis</name>
    <dbReference type="NCBI Taxonomy" id="3133153"/>
    <lineage>
        <taxon>Bacteria</taxon>
        <taxon>Bacillati</taxon>
        <taxon>Bacillota</taxon>
        <taxon>Clostridia</taxon>
        <taxon>Lachnospirales</taxon>
        <taxon>Lachnospiraceae</taxon>
        <taxon>Blautia</taxon>
    </lineage>
</organism>
<dbReference type="InterPro" id="IPR000836">
    <property type="entry name" value="PRTase_dom"/>
</dbReference>
<name>A0ABV1BI03_9FIRM</name>
<dbReference type="SUPFAM" id="SSF53271">
    <property type="entry name" value="PRTase-like"/>
    <property type="match status" value="1"/>
</dbReference>
<dbReference type="EMBL" id="JBBMEJ010000011">
    <property type="protein sequence ID" value="MEQ2371316.1"/>
    <property type="molecule type" value="Genomic_DNA"/>
</dbReference>
<evidence type="ECO:0000259" key="3">
    <source>
        <dbReference type="Pfam" id="PF18912"/>
    </source>
</evidence>
<dbReference type="InterPro" id="IPR051910">
    <property type="entry name" value="ComF/GntX_DNA_util-trans"/>
</dbReference>
<proteinExistence type="inferred from homology"/>
<comment type="similarity">
    <text evidence="1">Belongs to the ComF/GntX family.</text>
</comment>
<sequence>MRKTADFLLDMLYPKKCPMCHEVLKDKKLLICERCAGRIRPISGALCMKCGKPVKMEEEYCPVCRNGNRYFSEGRSIFPYGELWRQSLVRFKYYGCREYGDFYAKAMSVYGRKYLERWKPQLLVPVPLHPSKKRMRGFNQSAYLAEKLSVFTGTPWDDSLVIKIRRTRSQKKLDAVQRRNNLRKAYRVSRKLSDVTVLVVDDVYTTGSTMEAMAMCLLEAGARDVYFLTVCAGRL</sequence>
<dbReference type="Proteomes" id="UP001473063">
    <property type="component" value="Unassembled WGS sequence"/>
</dbReference>
<protein>
    <submittedName>
        <fullName evidence="4">Double zinc ribbon domain-containing protein</fullName>
    </submittedName>
</protein>
<keyword evidence="5" id="KW-1185">Reference proteome</keyword>
<reference evidence="4 5" key="1">
    <citation type="submission" date="2024-03" db="EMBL/GenBank/DDBJ databases">
        <title>Human intestinal bacterial collection.</title>
        <authorList>
            <person name="Pauvert C."/>
            <person name="Hitch T.C.A."/>
            <person name="Clavel T."/>
        </authorList>
    </citation>
    <scope>NUCLEOTIDE SEQUENCE [LARGE SCALE GENOMIC DNA]</scope>
    <source>
        <strain evidence="4 5">CLA-JM-H16</strain>
    </source>
</reference>
<gene>
    <name evidence="4" type="ORF">WMO28_10245</name>
</gene>
<feature type="domain" description="Phosphoribosyltransferase" evidence="2">
    <location>
        <begin position="164"/>
        <end position="233"/>
    </location>
</feature>
<dbReference type="Pfam" id="PF18912">
    <property type="entry name" value="DZR_2"/>
    <property type="match status" value="1"/>
</dbReference>
<dbReference type="InterPro" id="IPR044005">
    <property type="entry name" value="DZR_2"/>
</dbReference>
<dbReference type="PANTHER" id="PTHR47505:SF1">
    <property type="entry name" value="DNA UTILIZATION PROTEIN YHGH"/>
    <property type="match status" value="1"/>
</dbReference>
<evidence type="ECO:0000259" key="2">
    <source>
        <dbReference type="Pfam" id="PF00156"/>
    </source>
</evidence>
<feature type="domain" description="Double zinc ribbon" evidence="3">
    <location>
        <begin position="8"/>
        <end position="65"/>
    </location>
</feature>
<accession>A0ABV1BI03</accession>
<evidence type="ECO:0000256" key="1">
    <source>
        <dbReference type="ARBA" id="ARBA00008007"/>
    </source>
</evidence>
<dbReference type="InterPro" id="IPR029057">
    <property type="entry name" value="PRTase-like"/>
</dbReference>
<evidence type="ECO:0000313" key="4">
    <source>
        <dbReference type="EMBL" id="MEQ2371316.1"/>
    </source>
</evidence>
<evidence type="ECO:0000313" key="5">
    <source>
        <dbReference type="Proteomes" id="UP001473063"/>
    </source>
</evidence>
<dbReference type="PANTHER" id="PTHR47505">
    <property type="entry name" value="DNA UTILIZATION PROTEIN YHGH"/>
    <property type="match status" value="1"/>
</dbReference>
<dbReference type="Gene3D" id="3.40.50.2020">
    <property type="match status" value="1"/>
</dbReference>